<dbReference type="EMBL" id="MN096379">
    <property type="protein sequence ID" value="QDK03796.1"/>
    <property type="molecule type" value="Genomic_DNA"/>
</dbReference>
<keyword evidence="2" id="KW-1185">Reference proteome</keyword>
<name>A0A514U4C1_9CAUD</name>
<proteinExistence type="predicted"/>
<organism evidence="1 2">
    <name type="scientific">Streptomyces phage Yasdnil</name>
    <dbReference type="NCBI Taxonomy" id="2593360"/>
    <lineage>
        <taxon>Viruses</taxon>
        <taxon>Duplodnaviria</taxon>
        <taxon>Heunggongvirae</taxon>
        <taxon>Uroviricota</taxon>
        <taxon>Caudoviricetes</taxon>
        <taxon>Arquatrovirinae</taxon>
        <taxon>Likavirus</taxon>
        <taxon>Likavirus yasdnil</taxon>
    </lineage>
</organism>
<evidence type="ECO:0000313" key="1">
    <source>
        <dbReference type="EMBL" id="QDK03796.1"/>
    </source>
</evidence>
<reference evidence="1 2" key="1">
    <citation type="submission" date="2019-06" db="EMBL/GenBank/DDBJ databases">
        <authorList>
            <person name="Phetasavong A."/>
            <person name="Knapp S.J."/>
            <person name="Scott T.S."/>
            <person name="Nayek S."/>
            <person name="Layton S.R."/>
            <person name="Kim T."/>
            <person name="Hughes L.E."/>
            <person name="Garlena R.A."/>
            <person name="Russell D.A."/>
            <person name="Pope W.H."/>
            <person name="Jacobs-Sera D."/>
            <person name="Hatfull G.F."/>
        </authorList>
    </citation>
    <scope>NUCLEOTIDE SEQUENCE [LARGE SCALE GENOMIC DNA]</scope>
</reference>
<evidence type="ECO:0000313" key="2">
    <source>
        <dbReference type="Proteomes" id="UP000317811"/>
    </source>
</evidence>
<sequence length="46" mass="5059">MSVSLAKTPVSIEKGRQIAALNAALRRNDLRALSDLFWFGSVRNGK</sequence>
<protein>
    <submittedName>
        <fullName evidence="1">Uncharacterized protein</fullName>
    </submittedName>
</protein>
<dbReference type="KEGG" id="vg:64472424"/>
<dbReference type="Proteomes" id="UP000317811">
    <property type="component" value="Segment"/>
</dbReference>
<dbReference type="GeneID" id="64472424"/>
<dbReference type="RefSeq" id="YP_010056479.1">
    <property type="nucleotide sequence ID" value="NC_054678.1"/>
</dbReference>
<gene>
    <name evidence="1" type="primary">72</name>
    <name evidence="1" type="ORF">SEA_YASDNIL_72</name>
</gene>
<accession>A0A514U4C1</accession>